<keyword evidence="2" id="KW-1003">Cell membrane</keyword>
<keyword evidence="10" id="KW-1185">Reference proteome</keyword>
<evidence type="ECO:0000256" key="3">
    <source>
        <dbReference type="ARBA" id="ARBA00022692"/>
    </source>
</evidence>
<feature type="domain" description="Phosphatidic acid phosphatase type 2/haloperoxidase" evidence="7">
    <location>
        <begin position="66"/>
        <end position="169"/>
    </location>
</feature>
<evidence type="ECO:0000256" key="4">
    <source>
        <dbReference type="ARBA" id="ARBA00022801"/>
    </source>
</evidence>
<dbReference type="AlphaFoldDB" id="A0A1L7CPL6"/>
<evidence type="ECO:0000313" key="11">
    <source>
        <dbReference type="Proteomes" id="UP000315353"/>
    </source>
</evidence>
<comment type="subcellular location">
    <subcellularLocation>
        <location evidence="1">Cell membrane</location>
        <topology evidence="1">Multi-pass membrane protein</topology>
    </subcellularLocation>
</comment>
<evidence type="ECO:0000256" key="1">
    <source>
        <dbReference type="ARBA" id="ARBA00004651"/>
    </source>
</evidence>
<dbReference type="CDD" id="cd01610">
    <property type="entry name" value="PAP2_like"/>
    <property type="match status" value="1"/>
</dbReference>
<dbReference type="Gene3D" id="1.20.144.10">
    <property type="entry name" value="Phosphatidic acid phosphatase type 2/haloperoxidase"/>
    <property type="match status" value="1"/>
</dbReference>
<evidence type="ECO:0000259" key="7">
    <source>
        <dbReference type="SMART" id="SM00014"/>
    </source>
</evidence>
<dbReference type="EMBL" id="BJNB01000044">
    <property type="protein sequence ID" value="GEB98661.1"/>
    <property type="molecule type" value="Genomic_DNA"/>
</dbReference>
<evidence type="ECO:0000313" key="9">
    <source>
        <dbReference type="EMBL" id="GEB98661.1"/>
    </source>
</evidence>
<dbReference type="PANTHER" id="PTHR14969:SF62">
    <property type="entry name" value="DECAPRENYLPHOSPHORYL-5-PHOSPHORIBOSE PHOSPHATASE RV3807C-RELATED"/>
    <property type="match status" value="1"/>
</dbReference>
<dbReference type="EMBL" id="CP009246">
    <property type="protein sequence ID" value="APT87768.1"/>
    <property type="molecule type" value="Genomic_DNA"/>
</dbReference>
<dbReference type="Pfam" id="PF01569">
    <property type="entry name" value="PAP2"/>
    <property type="match status" value="1"/>
</dbReference>
<dbReference type="GO" id="GO:0005886">
    <property type="term" value="C:plasma membrane"/>
    <property type="evidence" value="ECO:0007669"/>
    <property type="project" value="UniProtKB-SubCell"/>
</dbReference>
<keyword evidence="4" id="KW-0378">Hydrolase</keyword>
<dbReference type="KEGG" id="cfc:CFLV_11820"/>
<reference evidence="8 10" key="1">
    <citation type="submission" date="2014-08" db="EMBL/GenBank/DDBJ databases">
        <title>Complete genome sequence of Corynebacterium flavescens OJ8(T)(=DSM 20296(T)), isolated from cheese.</title>
        <authorList>
            <person name="Ruckert C."/>
            <person name="Albersmeier A."/>
            <person name="Winkler A."/>
            <person name="Kalinowski J."/>
        </authorList>
    </citation>
    <scope>NUCLEOTIDE SEQUENCE [LARGE SCALE GENOMIC DNA]</scope>
    <source>
        <strain evidence="8 10">OJ8</strain>
    </source>
</reference>
<protein>
    <submittedName>
        <fullName evidence="8">Membrane protein</fullName>
    </submittedName>
    <submittedName>
        <fullName evidence="9">Phosphatase PAP2 family protein</fullName>
    </submittedName>
</protein>
<dbReference type="RefSeq" id="WP_075730690.1">
    <property type="nucleotide sequence ID" value="NZ_BJNB01000044.1"/>
</dbReference>
<dbReference type="OrthoDB" id="4333485at2"/>
<sequence length="176" mass="18475">MPNKKPGSVSVAESHILESLQDAVYEVPGVVPGARALSHFGEHALGWMGLSAAAAVLDKKRRREWIGVGVAAFGAHATSVVVKRIVRRRRPAYPYVRVGVATPSRLSFPSSHATSTTAFLVGAARVLGTPAPLLGVPVMMASRMVLGVHYPSDTVAGALIGAATAEAVTRFERKNA</sequence>
<dbReference type="InterPro" id="IPR000326">
    <property type="entry name" value="PAP2/HPO"/>
</dbReference>
<dbReference type="SUPFAM" id="SSF48317">
    <property type="entry name" value="Acid phosphatase/Vanadium-dependent haloperoxidase"/>
    <property type="match status" value="1"/>
</dbReference>
<dbReference type="STRING" id="28028.CFLV_11820"/>
<evidence type="ECO:0000313" key="10">
    <source>
        <dbReference type="Proteomes" id="UP000185479"/>
    </source>
</evidence>
<evidence type="ECO:0000256" key="5">
    <source>
        <dbReference type="ARBA" id="ARBA00022989"/>
    </source>
</evidence>
<name>A0A1L7CPL6_CORFL</name>
<dbReference type="PANTHER" id="PTHR14969">
    <property type="entry name" value="SPHINGOSINE-1-PHOSPHATE PHOSPHOHYDROLASE"/>
    <property type="match status" value="1"/>
</dbReference>
<keyword evidence="3" id="KW-0812">Transmembrane</keyword>
<evidence type="ECO:0000256" key="6">
    <source>
        <dbReference type="ARBA" id="ARBA00023136"/>
    </source>
</evidence>
<organism evidence="8 10">
    <name type="scientific">Corynebacterium flavescens</name>
    <dbReference type="NCBI Taxonomy" id="28028"/>
    <lineage>
        <taxon>Bacteria</taxon>
        <taxon>Bacillati</taxon>
        <taxon>Actinomycetota</taxon>
        <taxon>Actinomycetes</taxon>
        <taxon>Mycobacteriales</taxon>
        <taxon>Corynebacteriaceae</taxon>
        <taxon>Corynebacterium</taxon>
    </lineage>
</organism>
<dbReference type="GO" id="GO:0016787">
    <property type="term" value="F:hydrolase activity"/>
    <property type="evidence" value="ECO:0007669"/>
    <property type="project" value="UniProtKB-KW"/>
</dbReference>
<dbReference type="GeneID" id="82881357"/>
<dbReference type="InterPro" id="IPR036938">
    <property type="entry name" value="PAP2/HPO_sf"/>
</dbReference>
<evidence type="ECO:0000256" key="2">
    <source>
        <dbReference type="ARBA" id="ARBA00022475"/>
    </source>
</evidence>
<evidence type="ECO:0000313" key="8">
    <source>
        <dbReference type="EMBL" id="APT87768.1"/>
    </source>
</evidence>
<accession>A0A1L7CPL6</accession>
<proteinExistence type="predicted"/>
<dbReference type="Proteomes" id="UP000185479">
    <property type="component" value="Chromosome"/>
</dbReference>
<gene>
    <name evidence="9" type="ORF">CFL01nite_21560</name>
    <name evidence="8" type="ORF">CFLV_11820</name>
</gene>
<keyword evidence="6" id="KW-0472">Membrane</keyword>
<reference evidence="9 11" key="2">
    <citation type="submission" date="2019-06" db="EMBL/GenBank/DDBJ databases">
        <title>Whole genome shotgun sequence of Corynebacterium flavescens NBRC 14136.</title>
        <authorList>
            <person name="Hosoyama A."/>
            <person name="Uohara A."/>
            <person name="Ohji S."/>
            <person name="Ichikawa N."/>
        </authorList>
    </citation>
    <scope>NUCLEOTIDE SEQUENCE [LARGE SCALE GENOMIC DNA]</scope>
    <source>
        <strain evidence="9 11">NBRC 14136</strain>
    </source>
</reference>
<keyword evidence="5" id="KW-1133">Transmembrane helix</keyword>
<dbReference type="SMART" id="SM00014">
    <property type="entry name" value="acidPPc"/>
    <property type="match status" value="1"/>
</dbReference>
<dbReference type="Proteomes" id="UP000315353">
    <property type="component" value="Unassembled WGS sequence"/>
</dbReference>